<reference evidence="3 4" key="1">
    <citation type="submission" date="2014-01" db="EMBL/GenBank/DDBJ databases">
        <title>Plasmidome dynamics in the species complex Clostridium novyi sensu lato converts strains of independent lineages into distinctly different pathogens.</title>
        <authorList>
            <person name="Skarin H."/>
            <person name="Segerman B."/>
        </authorList>
    </citation>
    <scope>NUCLEOTIDE SEQUENCE [LARGE SCALE GENOMIC DNA]</scope>
    <source>
        <strain evidence="3 4">DC5</strain>
    </source>
</reference>
<dbReference type="SUPFAM" id="SSF88659">
    <property type="entry name" value="Sigma3 and sigma4 domains of RNA polymerase sigma factors"/>
    <property type="match status" value="1"/>
</dbReference>
<dbReference type="PANTHER" id="PTHR37478">
    <property type="match status" value="1"/>
</dbReference>
<dbReference type="InterPro" id="IPR002852">
    <property type="entry name" value="UPF0251"/>
</dbReference>
<organism evidence="3 4">
    <name type="scientific">Clostridium botulinum C/D str. DC5</name>
    <dbReference type="NCBI Taxonomy" id="1443128"/>
    <lineage>
        <taxon>Bacteria</taxon>
        <taxon>Bacillati</taxon>
        <taxon>Bacillota</taxon>
        <taxon>Clostridia</taxon>
        <taxon>Eubacteriales</taxon>
        <taxon>Clostridiaceae</taxon>
        <taxon>Clostridium</taxon>
    </lineage>
</organism>
<name>A0A0A0IH35_CLOBO</name>
<gene>
    <name evidence="3" type="ORF">Z955_03090</name>
</gene>
<dbReference type="InterPro" id="IPR013324">
    <property type="entry name" value="RNA_pol_sigma_r3/r4-like"/>
</dbReference>
<dbReference type="Pfam" id="PF02001">
    <property type="entry name" value="DUF134"/>
    <property type="match status" value="1"/>
</dbReference>
<protein>
    <recommendedName>
        <fullName evidence="2">UPF0251 protein Z955_03090</fullName>
    </recommendedName>
</protein>
<evidence type="ECO:0000313" key="3">
    <source>
        <dbReference type="EMBL" id="KGN00740.1"/>
    </source>
</evidence>
<proteinExistence type="inferred from homology"/>
<dbReference type="PANTHER" id="PTHR37478:SF2">
    <property type="entry name" value="UPF0251 PROTEIN TK0562"/>
    <property type="match status" value="1"/>
</dbReference>
<comment type="similarity">
    <text evidence="1 2">Belongs to the UPF0251 family.</text>
</comment>
<dbReference type="AlphaFoldDB" id="A0A0A0IH35"/>
<accession>A0A0A0IH35</accession>
<dbReference type="Proteomes" id="UP000030014">
    <property type="component" value="Unassembled WGS sequence"/>
</dbReference>
<dbReference type="EMBL" id="JDRY01000017">
    <property type="protein sequence ID" value="KGN00740.1"/>
    <property type="molecule type" value="Genomic_DNA"/>
</dbReference>
<evidence type="ECO:0000256" key="1">
    <source>
        <dbReference type="ARBA" id="ARBA00009350"/>
    </source>
</evidence>
<evidence type="ECO:0000256" key="2">
    <source>
        <dbReference type="HAMAP-Rule" id="MF_00674"/>
    </source>
</evidence>
<dbReference type="RefSeq" id="WP_039256567.1">
    <property type="nucleotide sequence ID" value="NZ_JDRY01000017.1"/>
</dbReference>
<comment type="caution">
    <text evidence="3">The sequence shown here is derived from an EMBL/GenBank/DDBJ whole genome shotgun (WGS) entry which is preliminary data.</text>
</comment>
<dbReference type="Gene3D" id="1.10.10.10">
    <property type="entry name" value="Winged helix-like DNA-binding domain superfamily/Winged helix DNA-binding domain"/>
    <property type="match status" value="1"/>
</dbReference>
<dbReference type="HAMAP" id="MF_00674">
    <property type="entry name" value="UPF0251"/>
    <property type="match status" value="1"/>
</dbReference>
<sequence length="144" mass="16746">MARPKKCRRIEFIPENTYFTPTGKQRCKIQETKLQLEELEAMRLKDIEGLNQEECAERMQVSRQTFQNIIDSARKKVAIALTHGNAINISGGDYTTHHCRFKCLKCGENYHIKYEQDRQKCPQCGSSEVLCIKKMDSCNKMCHK</sequence>
<dbReference type="InterPro" id="IPR036388">
    <property type="entry name" value="WH-like_DNA-bd_sf"/>
</dbReference>
<evidence type="ECO:0000313" key="4">
    <source>
        <dbReference type="Proteomes" id="UP000030014"/>
    </source>
</evidence>